<dbReference type="Proteomes" id="UP001163046">
    <property type="component" value="Unassembled WGS sequence"/>
</dbReference>
<proteinExistence type="predicted"/>
<evidence type="ECO:0000256" key="1">
    <source>
        <dbReference type="SAM" id="MobiDB-lite"/>
    </source>
</evidence>
<keyword evidence="3" id="KW-1185">Reference proteome</keyword>
<dbReference type="EMBL" id="MU826851">
    <property type="protein sequence ID" value="KAJ7371133.1"/>
    <property type="molecule type" value="Genomic_DNA"/>
</dbReference>
<feature type="region of interest" description="Disordered" evidence="1">
    <location>
        <begin position="65"/>
        <end position="87"/>
    </location>
</feature>
<organism evidence="2 3">
    <name type="scientific">Desmophyllum pertusum</name>
    <dbReference type="NCBI Taxonomy" id="174260"/>
    <lineage>
        <taxon>Eukaryota</taxon>
        <taxon>Metazoa</taxon>
        <taxon>Cnidaria</taxon>
        <taxon>Anthozoa</taxon>
        <taxon>Hexacorallia</taxon>
        <taxon>Scleractinia</taxon>
        <taxon>Caryophylliina</taxon>
        <taxon>Caryophylliidae</taxon>
        <taxon>Desmophyllum</taxon>
    </lineage>
</organism>
<name>A0A9W9YX28_9CNID</name>
<accession>A0A9W9YX28</accession>
<gene>
    <name evidence="2" type="ORF">OS493_027821</name>
</gene>
<reference evidence="2" key="1">
    <citation type="submission" date="2023-01" db="EMBL/GenBank/DDBJ databases">
        <title>Genome assembly of the deep-sea coral Lophelia pertusa.</title>
        <authorList>
            <person name="Herrera S."/>
            <person name="Cordes E."/>
        </authorList>
    </citation>
    <scope>NUCLEOTIDE SEQUENCE</scope>
    <source>
        <strain evidence="2">USNM1676648</strain>
        <tissue evidence="2">Polyp</tissue>
    </source>
</reference>
<sequence length="87" mass="9212">MRKGGETFPGAGFGRRSTVGRAASSRAALDQDLDSILSGGGNDVLRMMIFTAVWHKMAGDGFDDDNDDNEVNIKYPGPCPGSSDFIA</sequence>
<dbReference type="AlphaFoldDB" id="A0A9W9YX28"/>
<protein>
    <submittedName>
        <fullName evidence="2">Uncharacterized protein</fullName>
    </submittedName>
</protein>
<evidence type="ECO:0000313" key="2">
    <source>
        <dbReference type="EMBL" id="KAJ7371133.1"/>
    </source>
</evidence>
<evidence type="ECO:0000313" key="3">
    <source>
        <dbReference type="Proteomes" id="UP001163046"/>
    </source>
</evidence>
<comment type="caution">
    <text evidence="2">The sequence shown here is derived from an EMBL/GenBank/DDBJ whole genome shotgun (WGS) entry which is preliminary data.</text>
</comment>